<name>A0A6S7KCR4_PARCT</name>
<dbReference type="Proteomes" id="UP001152795">
    <property type="component" value="Unassembled WGS sequence"/>
</dbReference>
<accession>A0A6S7KCR4</accession>
<evidence type="ECO:0000313" key="2">
    <source>
        <dbReference type="Proteomes" id="UP001152795"/>
    </source>
</evidence>
<comment type="caution">
    <text evidence="1">The sequence shown here is derived from an EMBL/GenBank/DDBJ whole genome shotgun (WGS) entry which is preliminary data.</text>
</comment>
<keyword evidence="2" id="KW-1185">Reference proteome</keyword>
<sequence>MPTDAWYLYKRSSADNGTVESLKQIGASPECTSDAQELQCVAVYCSEDEKYLLTEYTKADCENTTKRCLIDPIEALIKAVPFLETQLRPSIENLEETCAVYPADSNKQTPPPTVGTLRPGATVKIVKVGPTGSGATVKTVKVGPTGSGATVKTVKVGPTGSGATVKTVKVGPTGSGATVKTVKVGPTDSGNIQLVDCVALLFSFIVVKLFA</sequence>
<reference evidence="1" key="1">
    <citation type="submission" date="2020-04" db="EMBL/GenBank/DDBJ databases">
        <authorList>
            <person name="Alioto T."/>
            <person name="Alioto T."/>
            <person name="Gomez Garrido J."/>
        </authorList>
    </citation>
    <scope>NUCLEOTIDE SEQUENCE</scope>
    <source>
        <strain evidence="1">A484AB</strain>
    </source>
</reference>
<protein>
    <submittedName>
        <fullName evidence="1">Uncharacterized protein</fullName>
    </submittedName>
</protein>
<evidence type="ECO:0000313" key="1">
    <source>
        <dbReference type="EMBL" id="CAB4041548.1"/>
    </source>
</evidence>
<dbReference type="AlphaFoldDB" id="A0A6S7KCR4"/>
<organism evidence="1 2">
    <name type="scientific">Paramuricea clavata</name>
    <name type="common">Red gorgonian</name>
    <name type="synonym">Violescent sea-whip</name>
    <dbReference type="NCBI Taxonomy" id="317549"/>
    <lineage>
        <taxon>Eukaryota</taxon>
        <taxon>Metazoa</taxon>
        <taxon>Cnidaria</taxon>
        <taxon>Anthozoa</taxon>
        <taxon>Octocorallia</taxon>
        <taxon>Malacalcyonacea</taxon>
        <taxon>Plexauridae</taxon>
        <taxon>Paramuricea</taxon>
    </lineage>
</organism>
<dbReference type="EMBL" id="CACRXK020028492">
    <property type="protein sequence ID" value="CAB4041548.1"/>
    <property type="molecule type" value="Genomic_DNA"/>
</dbReference>
<proteinExistence type="predicted"/>
<gene>
    <name evidence="1" type="ORF">PACLA_8A073679</name>
</gene>